<keyword evidence="2" id="KW-1185">Reference proteome</keyword>
<evidence type="ECO:0000313" key="3">
    <source>
        <dbReference type="WBParaSite" id="HPBE_0000442001-mRNA-1"/>
    </source>
</evidence>
<protein>
    <submittedName>
        <fullName evidence="1 3">Uncharacterized protein</fullName>
    </submittedName>
</protein>
<proteinExistence type="predicted"/>
<dbReference type="WBParaSite" id="HPBE_0000442001-mRNA-1">
    <property type="protein sequence ID" value="HPBE_0000442001-mRNA-1"/>
    <property type="gene ID" value="HPBE_0000442001"/>
</dbReference>
<sequence>MDSLLLLCRVDAFLVRGSGMFMHSDLIPLPNRTSATEAMWFRASFDCVHRVCPNIDYDDEEVEAFDVELEKF</sequence>
<accession>A0A183FDR0</accession>
<evidence type="ECO:0000313" key="2">
    <source>
        <dbReference type="Proteomes" id="UP000050761"/>
    </source>
</evidence>
<dbReference type="Proteomes" id="UP000050761">
    <property type="component" value="Unassembled WGS sequence"/>
</dbReference>
<dbReference type="EMBL" id="UZAH01025313">
    <property type="protein sequence ID" value="VDO61189.1"/>
    <property type="molecule type" value="Genomic_DNA"/>
</dbReference>
<accession>A0A3P7X510</accession>
<evidence type="ECO:0000313" key="1">
    <source>
        <dbReference type="EMBL" id="VDO61189.1"/>
    </source>
</evidence>
<dbReference type="AlphaFoldDB" id="A0A183FDR0"/>
<organism evidence="2 3">
    <name type="scientific">Heligmosomoides polygyrus</name>
    <name type="common">Parasitic roundworm</name>
    <dbReference type="NCBI Taxonomy" id="6339"/>
    <lineage>
        <taxon>Eukaryota</taxon>
        <taxon>Metazoa</taxon>
        <taxon>Ecdysozoa</taxon>
        <taxon>Nematoda</taxon>
        <taxon>Chromadorea</taxon>
        <taxon>Rhabditida</taxon>
        <taxon>Rhabditina</taxon>
        <taxon>Rhabditomorpha</taxon>
        <taxon>Strongyloidea</taxon>
        <taxon>Heligmosomidae</taxon>
        <taxon>Heligmosomoides</taxon>
    </lineage>
</organism>
<gene>
    <name evidence="1" type="ORF">HPBE_LOCUS4421</name>
</gene>
<reference evidence="1 2" key="1">
    <citation type="submission" date="2018-11" db="EMBL/GenBank/DDBJ databases">
        <authorList>
            <consortium name="Pathogen Informatics"/>
        </authorList>
    </citation>
    <scope>NUCLEOTIDE SEQUENCE [LARGE SCALE GENOMIC DNA]</scope>
</reference>
<name>A0A183FDR0_HELPZ</name>
<reference evidence="3" key="2">
    <citation type="submission" date="2019-09" db="UniProtKB">
        <authorList>
            <consortium name="WormBaseParasite"/>
        </authorList>
    </citation>
    <scope>IDENTIFICATION</scope>
</reference>